<dbReference type="InParanoid" id="A0A7G1G547"/>
<sequence>MHNNKKINLLCNKIIKFIEKCINKYEFYILNEKTYQTTLKIALKNLNLSQKQLKMVSMITKCKIEDYIFQNYSTTIQQNYVLVYKNLTKRVLKIKKIYYIKDY</sequence>
<reference evidence="1 2" key="1">
    <citation type="submission" date="2018-06" db="EMBL/GenBank/DDBJ databases">
        <title>Genome sequencing of Oceanotoga sp. sy52.</title>
        <authorList>
            <person name="Mori K."/>
        </authorList>
    </citation>
    <scope>NUCLEOTIDE SEQUENCE [LARGE SCALE GENOMIC DNA]</scope>
    <source>
        <strain evidence="2">sy52</strain>
    </source>
</reference>
<evidence type="ECO:0000313" key="1">
    <source>
        <dbReference type="EMBL" id="BBE31521.1"/>
    </source>
</evidence>
<dbReference type="EMBL" id="AP018712">
    <property type="protein sequence ID" value="BBE31521.1"/>
    <property type="molecule type" value="Genomic_DNA"/>
</dbReference>
<organism evidence="1 2">
    <name type="scientific">Tepiditoga spiralis</name>
    <dbReference type="NCBI Taxonomy" id="2108365"/>
    <lineage>
        <taxon>Bacteria</taxon>
        <taxon>Thermotogati</taxon>
        <taxon>Thermotogota</taxon>
        <taxon>Thermotogae</taxon>
        <taxon>Petrotogales</taxon>
        <taxon>Petrotogaceae</taxon>
        <taxon>Tepiditoga</taxon>
    </lineage>
</organism>
<accession>A0A7G1G547</accession>
<keyword evidence="2" id="KW-1185">Reference proteome</keyword>
<dbReference type="AlphaFoldDB" id="A0A7G1G547"/>
<proteinExistence type="predicted"/>
<dbReference type="KEGG" id="ocy:OSSY52_16620"/>
<name>A0A7G1G547_9BACT</name>
<evidence type="ECO:0000313" key="2">
    <source>
        <dbReference type="Proteomes" id="UP000516361"/>
    </source>
</evidence>
<gene>
    <name evidence="1" type="ORF">OSSY52_16620</name>
</gene>
<dbReference type="RefSeq" id="WP_190614104.1">
    <property type="nucleotide sequence ID" value="NZ_AP018712.1"/>
</dbReference>
<protein>
    <submittedName>
        <fullName evidence="1">Uncharacterized protein</fullName>
    </submittedName>
</protein>
<dbReference type="Proteomes" id="UP000516361">
    <property type="component" value="Chromosome"/>
</dbReference>